<dbReference type="NCBIfam" id="TIGR01133">
    <property type="entry name" value="murG"/>
    <property type="match status" value="1"/>
</dbReference>
<comment type="function">
    <text evidence="10">Cell wall formation. Catalyzes the transfer of a GlcNAc subunit on undecaprenyl-pyrophosphoryl-MurNAc-pentapeptide (lipid intermediate I) to form undecaprenyl-pyrophosphoryl-MurNAc-(pentapeptide)GlcNAc (lipid intermediate II).</text>
</comment>
<keyword evidence="7 10" id="KW-0472">Membrane</keyword>
<evidence type="ECO:0000256" key="6">
    <source>
        <dbReference type="ARBA" id="ARBA00022984"/>
    </source>
</evidence>
<dbReference type="GO" id="GO:0051991">
    <property type="term" value="F:UDP-N-acetyl-D-glucosamine:N-acetylmuramoyl-L-alanyl-D-glutamyl-meso-2,6-diaminopimelyl-D-alanyl-D-alanine-diphosphoundecaprenol 4-beta-N-acetylglucosaminlytransferase activity"/>
    <property type="evidence" value="ECO:0007669"/>
    <property type="project" value="RHEA"/>
</dbReference>
<evidence type="ECO:0000313" key="13">
    <source>
        <dbReference type="EMBL" id="KKU91308.1"/>
    </source>
</evidence>
<feature type="binding site" evidence="10">
    <location>
        <position position="307"/>
    </location>
    <ligand>
        <name>UDP-N-acetyl-alpha-D-glucosamine</name>
        <dbReference type="ChEBI" id="CHEBI:57705"/>
    </ligand>
</feature>
<evidence type="ECO:0000256" key="5">
    <source>
        <dbReference type="ARBA" id="ARBA00022960"/>
    </source>
</evidence>
<comment type="caution">
    <text evidence="13">The sequence shown here is derived from an EMBL/GenBank/DDBJ whole genome shotgun (WGS) entry which is preliminary data.</text>
</comment>
<dbReference type="InterPro" id="IPR004276">
    <property type="entry name" value="GlycoTrans_28_N"/>
</dbReference>
<comment type="pathway">
    <text evidence="10">Cell wall biogenesis; peptidoglycan biosynthesis.</text>
</comment>
<keyword evidence="2 10" id="KW-0132">Cell division</keyword>
<evidence type="ECO:0000256" key="2">
    <source>
        <dbReference type="ARBA" id="ARBA00022618"/>
    </source>
</evidence>
<feature type="binding site" evidence="10">
    <location>
        <position position="168"/>
    </location>
    <ligand>
        <name>UDP-N-acetyl-alpha-D-glucosamine</name>
        <dbReference type="ChEBI" id="CHEBI:57705"/>
    </ligand>
</feature>
<comment type="catalytic activity">
    <reaction evidence="10">
        <text>di-trans,octa-cis-undecaprenyl diphospho-N-acetyl-alpha-D-muramoyl-L-alanyl-D-glutamyl-meso-2,6-diaminopimeloyl-D-alanyl-D-alanine + UDP-N-acetyl-alpha-D-glucosamine = di-trans,octa-cis-undecaprenyl diphospho-[N-acetyl-alpha-D-glucosaminyl-(1-&gt;4)]-N-acetyl-alpha-D-muramoyl-L-alanyl-D-glutamyl-meso-2,6-diaminopimeloyl-D-alanyl-D-alanine + UDP + H(+)</text>
        <dbReference type="Rhea" id="RHEA:31227"/>
        <dbReference type="ChEBI" id="CHEBI:15378"/>
        <dbReference type="ChEBI" id="CHEBI:57705"/>
        <dbReference type="ChEBI" id="CHEBI:58223"/>
        <dbReference type="ChEBI" id="CHEBI:61387"/>
        <dbReference type="ChEBI" id="CHEBI:61388"/>
        <dbReference type="EC" id="2.4.1.227"/>
    </reaction>
</comment>
<evidence type="ECO:0000256" key="10">
    <source>
        <dbReference type="HAMAP-Rule" id="MF_00033"/>
    </source>
</evidence>
<dbReference type="UniPathway" id="UPA00219"/>
<evidence type="ECO:0000259" key="12">
    <source>
        <dbReference type="Pfam" id="PF04101"/>
    </source>
</evidence>
<organism evidence="13 14">
    <name type="scientific">Candidatus Jorgensenbacteria bacterium GW2011_GWA1_48_11</name>
    <dbReference type="NCBI Taxonomy" id="1618660"/>
    <lineage>
        <taxon>Bacteria</taxon>
        <taxon>Candidatus Joergenseniibacteriota</taxon>
    </lineage>
</organism>
<dbReference type="GO" id="GO:0005886">
    <property type="term" value="C:plasma membrane"/>
    <property type="evidence" value="ECO:0007669"/>
    <property type="project" value="UniProtKB-SubCell"/>
</dbReference>
<keyword evidence="3 10" id="KW-0328">Glycosyltransferase</keyword>
<dbReference type="AlphaFoldDB" id="A0A0G1WLU6"/>
<dbReference type="GO" id="GO:0071555">
    <property type="term" value="P:cell wall organization"/>
    <property type="evidence" value="ECO:0007669"/>
    <property type="project" value="UniProtKB-KW"/>
</dbReference>
<feature type="binding site" evidence="10">
    <location>
        <position position="201"/>
    </location>
    <ligand>
        <name>UDP-N-acetyl-alpha-D-glucosamine</name>
        <dbReference type="ChEBI" id="CHEBI:57705"/>
    </ligand>
</feature>
<dbReference type="Pfam" id="PF04101">
    <property type="entry name" value="Glyco_tran_28_C"/>
    <property type="match status" value="1"/>
</dbReference>
<feature type="domain" description="Glycosyl transferase family 28 C-terminal" evidence="12">
    <location>
        <begin position="195"/>
        <end position="364"/>
    </location>
</feature>
<evidence type="ECO:0000259" key="11">
    <source>
        <dbReference type="Pfam" id="PF03033"/>
    </source>
</evidence>
<keyword evidence="9 10" id="KW-0961">Cell wall biogenesis/degradation</keyword>
<evidence type="ECO:0000256" key="3">
    <source>
        <dbReference type="ARBA" id="ARBA00022676"/>
    </source>
</evidence>
<evidence type="ECO:0000256" key="9">
    <source>
        <dbReference type="ARBA" id="ARBA00023316"/>
    </source>
</evidence>
<keyword evidence="8 10" id="KW-0131">Cell cycle</keyword>
<comment type="caution">
    <text evidence="10">Lacks conserved residue(s) required for the propagation of feature annotation.</text>
</comment>
<reference evidence="13 14" key="1">
    <citation type="journal article" date="2015" name="Nature">
        <title>rRNA introns, odd ribosomes, and small enigmatic genomes across a large radiation of phyla.</title>
        <authorList>
            <person name="Brown C.T."/>
            <person name="Hug L.A."/>
            <person name="Thomas B.C."/>
            <person name="Sharon I."/>
            <person name="Castelle C.J."/>
            <person name="Singh A."/>
            <person name="Wilkins M.J."/>
            <person name="Williams K.H."/>
            <person name="Banfield J.F."/>
        </authorList>
    </citation>
    <scope>NUCLEOTIDE SEQUENCE [LARGE SCALE GENOMIC DNA]</scope>
</reference>
<evidence type="ECO:0000256" key="8">
    <source>
        <dbReference type="ARBA" id="ARBA00023306"/>
    </source>
</evidence>
<dbReference type="SUPFAM" id="SSF53756">
    <property type="entry name" value="UDP-Glycosyltransferase/glycogen phosphorylase"/>
    <property type="match status" value="1"/>
</dbReference>
<evidence type="ECO:0000256" key="1">
    <source>
        <dbReference type="ARBA" id="ARBA00022475"/>
    </source>
</evidence>
<keyword evidence="1 10" id="KW-1003">Cell membrane</keyword>
<dbReference type="GO" id="GO:0005975">
    <property type="term" value="P:carbohydrate metabolic process"/>
    <property type="evidence" value="ECO:0007669"/>
    <property type="project" value="InterPro"/>
</dbReference>
<dbReference type="PANTHER" id="PTHR21015:SF22">
    <property type="entry name" value="GLYCOSYLTRANSFERASE"/>
    <property type="match status" value="1"/>
</dbReference>
<proteinExistence type="inferred from homology"/>
<name>A0A0G1WLU6_9BACT</name>
<evidence type="ECO:0000313" key="14">
    <source>
        <dbReference type="Proteomes" id="UP000034956"/>
    </source>
</evidence>
<keyword evidence="4 10" id="KW-0808">Transferase</keyword>
<sequence>MVESVRILLTGGGSGGHVYPLVAVAEELKKQAPQAQIYYFGPKSALNAEFVNLGIGVYNIASSKLRRYFSLANFIDVPKFFWSLVQAFFKLYFLMPDVVFSKGGPGALSVILAAKFYLIPVIIHESDAVPGLTNRLSAKLAKRIGISFAEAAKYFPKNKTALVGNPLRSGLLASVNLTQAQAKKDLRFETNKPLILVLGGSQGAQVINSLIWDNFLSILEISQVYHQVGDLNLSEIKDFIAGAPQEIRLAGDQYKFTGFFDLPSLREALFAADLVISRAGAGAIFEIAAFGKPSILVPLEGAANGHQRVNAYAYAETGAAEVIEEENFTINILKTQIKDILGNAAKMGEMATAAKAFAKPDTAQVLAKEILFLSGARFI</sequence>
<accession>A0A0G1WLU6</accession>
<dbReference type="HAMAP" id="MF_00033">
    <property type="entry name" value="MurG"/>
    <property type="match status" value="1"/>
</dbReference>
<keyword evidence="5 10" id="KW-0133">Cell shape</keyword>
<keyword evidence="6 10" id="KW-0573">Peptidoglycan synthesis</keyword>
<dbReference type="EMBL" id="LCPF01000002">
    <property type="protein sequence ID" value="KKU91308.1"/>
    <property type="molecule type" value="Genomic_DNA"/>
</dbReference>
<dbReference type="InterPro" id="IPR006009">
    <property type="entry name" value="GlcNAc_MurG"/>
</dbReference>
<gene>
    <name evidence="10" type="primary">murG</name>
    <name evidence="13" type="ORF">UY23_C0002G0047</name>
</gene>
<dbReference type="GO" id="GO:0009252">
    <property type="term" value="P:peptidoglycan biosynthetic process"/>
    <property type="evidence" value="ECO:0007669"/>
    <property type="project" value="UniProtKB-UniRule"/>
</dbReference>
<evidence type="ECO:0000256" key="7">
    <source>
        <dbReference type="ARBA" id="ARBA00023136"/>
    </source>
</evidence>
<dbReference type="EC" id="2.4.1.227" evidence="10"/>
<evidence type="ECO:0000256" key="4">
    <source>
        <dbReference type="ARBA" id="ARBA00022679"/>
    </source>
</evidence>
<dbReference type="Pfam" id="PF03033">
    <property type="entry name" value="Glyco_transf_28"/>
    <property type="match status" value="1"/>
</dbReference>
<protein>
    <recommendedName>
        <fullName evidence="10">UDP-N-acetylglucosamine--N-acetylmuramyl-(pentapeptide) pyrophosphoryl-undecaprenol N-acetylglucosamine transferase</fullName>
        <ecNumber evidence="10">2.4.1.227</ecNumber>
    </recommendedName>
    <alternativeName>
        <fullName evidence="10">Undecaprenyl-PP-MurNAc-pentapeptide-UDPGlcNAc GlcNAc transferase</fullName>
    </alternativeName>
</protein>
<dbReference type="GO" id="GO:0051301">
    <property type="term" value="P:cell division"/>
    <property type="evidence" value="ECO:0007669"/>
    <property type="project" value="UniProtKB-KW"/>
</dbReference>
<feature type="domain" description="Glycosyltransferase family 28 N-terminal" evidence="11">
    <location>
        <begin position="7"/>
        <end position="145"/>
    </location>
</feature>
<comment type="subcellular location">
    <subcellularLocation>
        <location evidence="10">Cell membrane</location>
        <topology evidence="10">Peripheral membrane protein</topology>
        <orientation evidence="10">Cytoplasmic side</orientation>
    </subcellularLocation>
</comment>
<dbReference type="PATRIC" id="fig|1618660.3.peg.482"/>
<dbReference type="InterPro" id="IPR007235">
    <property type="entry name" value="Glyco_trans_28_C"/>
</dbReference>
<dbReference type="Gene3D" id="3.40.50.2000">
    <property type="entry name" value="Glycogen Phosphorylase B"/>
    <property type="match status" value="2"/>
</dbReference>
<dbReference type="Proteomes" id="UP000034956">
    <property type="component" value="Unassembled WGS sequence"/>
</dbReference>
<dbReference type="GO" id="GO:0050511">
    <property type="term" value="F:undecaprenyldiphospho-muramoylpentapeptide beta-N-acetylglucosaminyltransferase activity"/>
    <property type="evidence" value="ECO:0007669"/>
    <property type="project" value="UniProtKB-UniRule"/>
</dbReference>
<dbReference type="GO" id="GO:0008360">
    <property type="term" value="P:regulation of cell shape"/>
    <property type="evidence" value="ECO:0007669"/>
    <property type="project" value="UniProtKB-KW"/>
</dbReference>
<comment type="similarity">
    <text evidence="10">Belongs to the glycosyltransferase 28 family. MurG subfamily.</text>
</comment>
<dbReference type="PANTHER" id="PTHR21015">
    <property type="entry name" value="UDP-N-ACETYLGLUCOSAMINE--N-ACETYLMURAMYL-(PENTAPEPTIDE) PYROPHOSPHORYL-UNDECAPRENOL N-ACETYLGLUCOSAMINE TRANSFERASE 1"/>
    <property type="match status" value="1"/>
</dbReference>
<dbReference type="CDD" id="cd03785">
    <property type="entry name" value="GT28_MurG"/>
    <property type="match status" value="1"/>
</dbReference>
<feature type="binding site" evidence="10">
    <location>
        <begin position="14"/>
        <end position="16"/>
    </location>
    <ligand>
        <name>UDP-N-acetyl-alpha-D-glucosamine</name>
        <dbReference type="ChEBI" id="CHEBI:57705"/>
    </ligand>
</feature>